<sequence>MLTCCTPAASKDPAELAAAPPRWMLKGLPIRTSTPVTWVFLASLFDSFEADIQHLGRDISQELREAEDPENRSRCNDVHLREVPVDSEDSDIQGYVQALFCSVVAWAEDSVLQLNLVQRVGRPGGPKNKPPDILAWVHNFQTKEDLMKKVRGLTTCPCLQAPYQDLPRHPAAHHPAP</sequence>
<name>A0AAV7PKS5_PLEWA</name>
<dbReference type="EMBL" id="JANPWB010000011">
    <property type="protein sequence ID" value="KAJ1127987.1"/>
    <property type="molecule type" value="Genomic_DNA"/>
</dbReference>
<protein>
    <submittedName>
        <fullName evidence="1">Uncharacterized protein</fullName>
    </submittedName>
</protein>
<evidence type="ECO:0000313" key="1">
    <source>
        <dbReference type="EMBL" id="KAJ1127987.1"/>
    </source>
</evidence>
<dbReference type="Proteomes" id="UP001066276">
    <property type="component" value="Chromosome 7"/>
</dbReference>
<proteinExistence type="predicted"/>
<reference evidence="1" key="1">
    <citation type="journal article" date="2022" name="bioRxiv">
        <title>Sequencing and chromosome-scale assembly of the giantPleurodeles waltlgenome.</title>
        <authorList>
            <person name="Brown T."/>
            <person name="Elewa A."/>
            <person name="Iarovenko S."/>
            <person name="Subramanian E."/>
            <person name="Araus A.J."/>
            <person name="Petzold A."/>
            <person name="Susuki M."/>
            <person name="Suzuki K.-i.T."/>
            <person name="Hayashi T."/>
            <person name="Toyoda A."/>
            <person name="Oliveira C."/>
            <person name="Osipova E."/>
            <person name="Leigh N.D."/>
            <person name="Simon A."/>
            <person name="Yun M.H."/>
        </authorList>
    </citation>
    <scope>NUCLEOTIDE SEQUENCE</scope>
    <source>
        <strain evidence="1">20211129_DDA</strain>
        <tissue evidence="1">Liver</tissue>
    </source>
</reference>
<gene>
    <name evidence="1" type="ORF">NDU88_006380</name>
</gene>
<accession>A0AAV7PKS5</accession>
<dbReference type="Gene3D" id="3.30.70.1820">
    <property type="entry name" value="L1 transposable element, RRM domain"/>
    <property type="match status" value="1"/>
</dbReference>
<dbReference type="AlphaFoldDB" id="A0AAV7PKS5"/>
<comment type="caution">
    <text evidence="1">The sequence shown here is derived from an EMBL/GenBank/DDBJ whole genome shotgun (WGS) entry which is preliminary data.</text>
</comment>
<organism evidence="1 2">
    <name type="scientific">Pleurodeles waltl</name>
    <name type="common">Iberian ribbed newt</name>
    <dbReference type="NCBI Taxonomy" id="8319"/>
    <lineage>
        <taxon>Eukaryota</taxon>
        <taxon>Metazoa</taxon>
        <taxon>Chordata</taxon>
        <taxon>Craniata</taxon>
        <taxon>Vertebrata</taxon>
        <taxon>Euteleostomi</taxon>
        <taxon>Amphibia</taxon>
        <taxon>Batrachia</taxon>
        <taxon>Caudata</taxon>
        <taxon>Salamandroidea</taxon>
        <taxon>Salamandridae</taxon>
        <taxon>Pleurodelinae</taxon>
        <taxon>Pleurodeles</taxon>
    </lineage>
</organism>
<evidence type="ECO:0000313" key="2">
    <source>
        <dbReference type="Proteomes" id="UP001066276"/>
    </source>
</evidence>
<keyword evidence="2" id="KW-1185">Reference proteome</keyword>